<sequence>MAVPFPRDTPERHAQAKATMLALVRTVPEQHIEVTADFFLDFMVTKHASLEREIGVMQTGDRIKWMKLCDDLVQTFHQRFEVMSRDLTERKFITIRPATWRGTHRLTEEEWQTCLSIIHRGEREVRPCWHAREVINRLKEEQSESRLERFMRIANNAMKVNYMQALVMRAKEEGIFFQELSNLEEWLPPRSPPGRHRSRNGL</sequence>
<evidence type="ECO:0000313" key="2">
    <source>
        <dbReference type="Proteomes" id="UP000800235"/>
    </source>
</evidence>
<dbReference type="EMBL" id="MU007040">
    <property type="protein sequence ID" value="KAF2430286.1"/>
    <property type="molecule type" value="Genomic_DNA"/>
</dbReference>
<protein>
    <submittedName>
        <fullName evidence="1">Uncharacterized protein</fullName>
    </submittedName>
</protein>
<name>A0A9P4NS75_9PEZI</name>
<dbReference type="Proteomes" id="UP000800235">
    <property type="component" value="Unassembled WGS sequence"/>
</dbReference>
<reference evidence="1" key="1">
    <citation type="journal article" date="2020" name="Stud. Mycol.">
        <title>101 Dothideomycetes genomes: a test case for predicting lifestyles and emergence of pathogens.</title>
        <authorList>
            <person name="Haridas S."/>
            <person name="Albert R."/>
            <person name="Binder M."/>
            <person name="Bloem J."/>
            <person name="Labutti K."/>
            <person name="Salamov A."/>
            <person name="Andreopoulos B."/>
            <person name="Baker S."/>
            <person name="Barry K."/>
            <person name="Bills G."/>
            <person name="Bluhm B."/>
            <person name="Cannon C."/>
            <person name="Castanera R."/>
            <person name="Culley D."/>
            <person name="Daum C."/>
            <person name="Ezra D."/>
            <person name="Gonzalez J."/>
            <person name="Henrissat B."/>
            <person name="Kuo A."/>
            <person name="Liang C."/>
            <person name="Lipzen A."/>
            <person name="Lutzoni F."/>
            <person name="Magnuson J."/>
            <person name="Mondo S."/>
            <person name="Nolan M."/>
            <person name="Ohm R."/>
            <person name="Pangilinan J."/>
            <person name="Park H.-J."/>
            <person name="Ramirez L."/>
            <person name="Alfaro M."/>
            <person name="Sun H."/>
            <person name="Tritt A."/>
            <person name="Yoshinaga Y."/>
            <person name="Zwiers L.-H."/>
            <person name="Turgeon B."/>
            <person name="Goodwin S."/>
            <person name="Spatafora J."/>
            <person name="Crous P."/>
            <person name="Grigoriev I."/>
        </authorList>
    </citation>
    <scope>NUCLEOTIDE SEQUENCE</scope>
    <source>
        <strain evidence="1">CBS 130266</strain>
    </source>
</reference>
<keyword evidence="2" id="KW-1185">Reference proteome</keyword>
<dbReference type="AlphaFoldDB" id="A0A9P4NS75"/>
<comment type="caution">
    <text evidence="1">The sequence shown here is derived from an EMBL/GenBank/DDBJ whole genome shotgun (WGS) entry which is preliminary data.</text>
</comment>
<proteinExistence type="predicted"/>
<organism evidence="1 2">
    <name type="scientific">Tothia fuscella</name>
    <dbReference type="NCBI Taxonomy" id="1048955"/>
    <lineage>
        <taxon>Eukaryota</taxon>
        <taxon>Fungi</taxon>
        <taxon>Dikarya</taxon>
        <taxon>Ascomycota</taxon>
        <taxon>Pezizomycotina</taxon>
        <taxon>Dothideomycetes</taxon>
        <taxon>Pleosporomycetidae</taxon>
        <taxon>Venturiales</taxon>
        <taxon>Cylindrosympodiaceae</taxon>
        <taxon>Tothia</taxon>
    </lineage>
</organism>
<gene>
    <name evidence="1" type="ORF">EJ08DRAFT_661013</name>
</gene>
<accession>A0A9P4NS75</accession>
<evidence type="ECO:0000313" key="1">
    <source>
        <dbReference type="EMBL" id="KAF2430286.1"/>
    </source>
</evidence>